<name>A0A839GMN3_9BACT</name>
<evidence type="ECO:0000256" key="1">
    <source>
        <dbReference type="PROSITE-ProRule" id="PRU00339"/>
    </source>
</evidence>
<dbReference type="InterPro" id="IPR011990">
    <property type="entry name" value="TPR-like_helical_dom_sf"/>
</dbReference>
<feature type="repeat" description="TPR" evidence="1">
    <location>
        <begin position="191"/>
        <end position="224"/>
    </location>
</feature>
<evidence type="ECO:0000313" key="3">
    <source>
        <dbReference type="Proteomes" id="UP000563094"/>
    </source>
</evidence>
<keyword evidence="3" id="KW-1185">Reference proteome</keyword>
<evidence type="ECO:0000313" key="2">
    <source>
        <dbReference type="EMBL" id="MBA9076187.1"/>
    </source>
</evidence>
<dbReference type="AlphaFoldDB" id="A0A839GMN3"/>
<dbReference type="PROSITE" id="PS50005">
    <property type="entry name" value="TPR"/>
    <property type="match status" value="1"/>
</dbReference>
<proteinExistence type="predicted"/>
<dbReference type="Proteomes" id="UP000563094">
    <property type="component" value="Unassembled WGS sequence"/>
</dbReference>
<sequence>MGRRFHNLNARYNGYFLAREKMKEVEAKIEAAHVNDYNRILDILPPLDTTVLKTLQPDLEEVIKRASFPIARHPKSKWVDDCYVLIGKARYYQGEEIEAIKAFRFVQTTGKDRHARHEALVWLMRTYLRQKDYDAAISVSELFRKERMNEENGLALLLTRAQLASEQNTLPVVIENLERAVPFAKAKDQESRIRFILGQLYQATNQDDKAYPHYARILKKNPPYELGFYAQLNLAQVTELKDVKAKEEIESFLFKLAKDEKNKEYLDKIYYDLAKLQLRQNEYQDALGYLKQSTAASTTNRNQKAYSYLLTAQIHYEHLEQYKLAQAYYDSTLQLLPSTALGYEELTDRKTVLTAFVQQLDIIRTEDSLQALARLGTEERAQRVAQQIANEQEAQRLAAQAAAAPGATGTAASRGPAVGFGTQGGTWYYDNPVVIANARNDFLRTWGERPLQDNWRRMAALSGSIGLTAGVQTGAGVDSVALAEANAQKQAEYLAAIPLTPAQQQASNTRLEEAYFTLGNIYQQRLREPEEAISTFETLLRRFPASSHASEVYYSLYVMANALQQTEAAQKYAAALRERFPTSKYTKLIDQPDFLRTYSAENAAAHALYDSAFVLYNTEAYAPANAVLEQLSEKYPGNDIPDQVAFLRTMIVGRTQPADTFKAGLEQFIQQYPESKLLPKAKEFLTLHQRYESGELAKAPEPAAPAAPVAVLPQYKADLTARHSFVVAHSADTLALSQLIKGFEQYNSRFHPRKNLTITTLPFNEGTVLLVITPFPDFKGSQQYAKLQTARSSPLASIKGPKFATFVISDANLAALQQLRDIEQYVAFFEKNYQ</sequence>
<accession>A0A839GMN3</accession>
<dbReference type="EMBL" id="JACJIQ010000002">
    <property type="protein sequence ID" value="MBA9076187.1"/>
    <property type="molecule type" value="Genomic_DNA"/>
</dbReference>
<dbReference type="InterPro" id="IPR019734">
    <property type="entry name" value="TPR_rpt"/>
</dbReference>
<reference evidence="2 3" key="1">
    <citation type="submission" date="2020-08" db="EMBL/GenBank/DDBJ databases">
        <title>Genomic Encyclopedia of Type Strains, Phase IV (KMG-IV): sequencing the most valuable type-strain genomes for metagenomic binning, comparative biology and taxonomic classification.</title>
        <authorList>
            <person name="Goeker M."/>
        </authorList>
    </citation>
    <scope>NUCLEOTIDE SEQUENCE [LARGE SCALE GENOMIC DNA]</scope>
    <source>
        <strain evidence="2 3">DSM 29854</strain>
    </source>
</reference>
<dbReference type="Gene3D" id="1.25.40.10">
    <property type="entry name" value="Tetratricopeptide repeat domain"/>
    <property type="match status" value="4"/>
</dbReference>
<dbReference type="Pfam" id="PF13174">
    <property type="entry name" value="TPR_6"/>
    <property type="match status" value="1"/>
</dbReference>
<dbReference type="SMART" id="SM00028">
    <property type="entry name" value="TPR"/>
    <property type="match status" value="4"/>
</dbReference>
<dbReference type="RefSeq" id="WP_182511985.1">
    <property type="nucleotide sequence ID" value="NZ_JACJIQ010000002.1"/>
</dbReference>
<gene>
    <name evidence="2" type="ORF">FHS90_000889</name>
</gene>
<comment type="caution">
    <text evidence="2">The sequence shown here is derived from an EMBL/GenBank/DDBJ whole genome shotgun (WGS) entry which is preliminary data.</text>
</comment>
<keyword evidence="1" id="KW-0802">TPR repeat</keyword>
<dbReference type="SUPFAM" id="SSF48452">
    <property type="entry name" value="TPR-like"/>
    <property type="match status" value="2"/>
</dbReference>
<protein>
    <submittedName>
        <fullName evidence="2">Tetratricopeptide (TPR) repeat protein</fullName>
    </submittedName>
</protein>
<organism evidence="2 3">
    <name type="scientific">Rufibacter quisquiliarum</name>
    <dbReference type="NCBI Taxonomy" id="1549639"/>
    <lineage>
        <taxon>Bacteria</taxon>
        <taxon>Pseudomonadati</taxon>
        <taxon>Bacteroidota</taxon>
        <taxon>Cytophagia</taxon>
        <taxon>Cytophagales</taxon>
        <taxon>Hymenobacteraceae</taxon>
        <taxon>Rufibacter</taxon>
    </lineage>
</organism>